<dbReference type="GeneID" id="63824371"/>
<dbReference type="InParanoid" id="A0A165BQN8"/>
<proteinExistence type="predicted"/>
<evidence type="ECO:0000313" key="2">
    <source>
        <dbReference type="Proteomes" id="UP000076871"/>
    </source>
</evidence>
<keyword evidence="2" id="KW-1185">Reference proteome</keyword>
<dbReference type="EMBL" id="KV427664">
    <property type="protein sequence ID" value="KZT01478.1"/>
    <property type="molecule type" value="Genomic_DNA"/>
</dbReference>
<protein>
    <submittedName>
        <fullName evidence="1">Uncharacterized protein</fullName>
    </submittedName>
</protein>
<dbReference type="AlphaFoldDB" id="A0A165BQN8"/>
<accession>A0A165BQN8</accession>
<dbReference type="Proteomes" id="UP000076871">
    <property type="component" value="Unassembled WGS sequence"/>
</dbReference>
<name>A0A165BQN8_9APHY</name>
<organism evidence="1 2">
    <name type="scientific">Laetiporus sulphureus 93-53</name>
    <dbReference type="NCBI Taxonomy" id="1314785"/>
    <lineage>
        <taxon>Eukaryota</taxon>
        <taxon>Fungi</taxon>
        <taxon>Dikarya</taxon>
        <taxon>Basidiomycota</taxon>
        <taxon>Agaricomycotina</taxon>
        <taxon>Agaricomycetes</taxon>
        <taxon>Polyporales</taxon>
        <taxon>Laetiporus</taxon>
    </lineage>
</organism>
<reference evidence="1 2" key="1">
    <citation type="journal article" date="2016" name="Mol. Biol. Evol.">
        <title>Comparative Genomics of Early-Diverging Mushroom-Forming Fungi Provides Insights into the Origins of Lignocellulose Decay Capabilities.</title>
        <authorList>
            <person name="Nagy L.G."/>
            <person name="Riley R."/>
            <person name="Tritt A."/>
            <person name="Adam C."/>
            <person name="Daum C."/>
            <person name="Floudas D."/>
            <person name="Sun H."/>
            <person name="Yadav J.S."/>
            <person name="Pangilinan J."/>
            <person name="Larsson K.H."/>
            <person name="Matsuura K."/>
            <person name="Barry K."/>
            <person name="Labutti K."/>
            <person name="Kuo R."/>
            <person name="Ohm R.A."/>
            <person name="Bhattacharya S.S."/>
            <person name="Shirouzu T."/>
            <person name="Yoshinaga Y."/>
            <person name="Martin F.M."/>
            <person name="Grigoriev I.V."/>
            <person name="Hibbett D.S."/>
        </authorList>
    </citation>
    <scope>NUCLEOTIDE SEQUENCE [LARGE SCALE GENOMIC DNA]</scope>
    <source>
        <strain evidence="1 2">93-53</strain>
    </source>
</reference>
<sequence>MYILWIECSHNQLTNKESGTIQTLTDQKILSVQLQIIKMLDGPKFHCKYCKKQIQCMLSQHCELDLHILDMITLWLTTGQPGDDTAIAFDKNATITLVLAKKLLPHPRGQRHVSEQGGNFLMDGLIGEKFLFKARPLSEGDRNIIVEIKHGSMIQLDSEVAPLLSQKFVTLAEKSSRLLHTTVLLPRHFPGREQQFEVDKLRRQIHYRWVDNSFSNSGEGVHDISEAYARQSIQDLHRITFLTSSYLQIRKGYLRQAGWRDSATTATHTVHGDHLTLGGTGDGPKVKYDEVKDANHDFAMRQWHESERTETLKVLDAEIIVQVLWS</sequence>
<dbReference type="RefSeq" id="XP_040759218.1">
    <property type="nucleotide sequence ID" value="XM_040907342.1"/>
</dbReference>
<evidence type="ECO:0000313" key="1">
    <source>
        <dbReference type="EMBL" id="KZT01478.1"/>
    </source>
</evidence>
<gene>
    <name evidence="1" type="ORF">LAESUDRAFT_717484</name>
</gene>
<dbReference type="OrthoDB" id="3063780at2759"/>